<keyword evidence="4" id="KW-0496">Mitochondrion</keyword>
<dbReference type="AlphaFoldDB" id="A0A5C7H0B9"/>
<evidence type="ECO:0000313" key="8">
    <source>
        <dbReference type="Proteomes" id="UP000323000"/>
    </source>
</evidence>
<comment type="subcellular location">
    <subcellularLocation>
        <location evidence="1">Mitochondrion membrane</location>
    </subcellularLocation>
</comment>
<sequence>MPSLSPPSLSLPPPLPFWPLVAAARSTAQQLVITFAKTGARAAVIALTATQAAATLAIGVHATEAEGAYALAEAFLNVVGIAPPSGVVNGALMTAGVLTAGLISFRRGNSRLGQTLMRARVVVQGATVALMVGTAYYYGDTPWKSKLAASVIVLQYADSMVMKSKKKWFGKQTDIVSNSSAVVETVKTPPPSIPLLQQPEEVNVTEAENEQRIFAPTVAVTTTTAASVQDSVDDASQTVKEVVQTTTNTRFQGKLKEEAAAIRIQTAFRGYLVCVSL</sequence>
<accession>A0A5C7H0B9</accession>
<gene>
    <name evidence="7" type="ORF">EZV62_022771</name>
</gene>
<dbReference type="PANTHER" id="PTHR12297">
    <property type="entry name" value="HYPOXIA-INDUCBILE GENE 1 HIG1 -RELATED"/>
    <property type="match status" value="1"/>
</dbReference>
<evidence type="ECO:0000259" key="6">
    <source>
        <dbReference type="PROSITE" id="PS51503"/>
    </source>
</evidence>
<dbReference type="InterPro" id="IPR007667">
    <property type="entry name" value="Hypoxia_induced_domain"/>
</dbReference>
<dbReference type="InterPro" id="IPR050355">
    <property type="entry name" value="RCF1"/>
</dbReference>
<evidence type="ECO:0000256" key="5">
    <source>
        <dbReference type="ARBA" id="ARBA00023136"/>
    </source>
</evidence>
<evidence type="ECO:0000256" key="3">
    <source>
        <dbReference type="ARBA" id="ARBA00022989"/>
    </source>
</evidence>
<protein>
    <recommendedName>
        <fullName evidence="6">HIG1 domain-containing protein</fullName>
    </recommendedName>
</protein>
<dbReference type="PANTHER" id="PTHR12297:SF3">
    <property type="entry name" value="HIG1 DOMAIN FAMILY MEMBER 1A"/>
    <property type="match status" value="1"/>
</dbReference>
<evidence type="ECO:0000256" key="1">
    <source>
        <dbReference type="ARBA" id="ARBA00004325"/>
    </source>
</evidence>
<keyword evidence="5" id="KW-0472">Membrane</keyword>
<dbReference type="EMBL" id="VAHF01000011">
    <property type="protein sequence ID" value="TXG50247.1"/>
    <property type="molecule type" value="Genomic_DNA"/>
</dbReference>
<dbReference type="Proteomes" id="UP000323000">
    <property type="component" value="Chromosome 11"/>
</dbReference>
<keyword evidence="3" id="KW-1133">Transmembrane helix</keyword>
<dbReference type="GO" id="GO:0031966">
    <property type="term" value="C:mitochondrial membrane"/>
    <property type="evidence" value="ECO:0007669"/>
    <property type="project" value="UniProtKB-SubCell"/>
</dbReference>
<dbReference type="PROSITE" id="PS50096">
    <property type="entry name" value="IQ"/>
    <property type="match status" value="1"/>
</dbReference>
<feature type="domain" description="HIG1" evidence="6">
    <location>
        <begin position="48"/>
        <end position="149"/>
    </location>
</feature>
<dbReference type="OrthoDB" id="6604018at2759"/>
<keyword evidence="2" id="KW-0812">Transmembrane</keyword>
<evidence type="ECO:0000256" key="4">
    <source>
        <dbReference type="ARBA" id="ARBA00023128"/>
    </source>
</evidence>
<name>A0A5C7H0B9_9ROSI</name>
<comment type="caution">
    <text evidence="7">The sequence shown here is derived from an EMBL/GenBank/DDBJ whole genome shotgun (WGS) entry which is preliminary data.</text>
</comment>
<dbReference type="Gene3D" id="6.10.140.1320">
    <property type="match status" value="1"/>
</dbReference>
<dbReference type="Pfam" id="PF04588">
    <property type="entry name" value="HIG_1_N"/>
    <property type="match status" value="1"/>
</dbReference>
<evidence type="ECO:0000313" key="7">
    <source>
        <dbReference type="EMBL" id="TXG50247.1"/>
    </source>
</evidence>
<proteinExistence type="predicted"/>
<evidence type="ECO:0000256" key="2">
    <source>
        <dbReference type="ARBA" id="ARBA00022692"/>
    </source>
</evidence>
<organism evidence="7 8">
    <name type="scientific">Acer yangbiense</name>
    <dbReference type="NCBI Taxonomy" id="1000413"/>
    <lineage>
        <taxon>Eukaryota</taxon>
        <taxon>Viridiplantae</taxon>
        <taxon>Streptophyta</taxon>
        <taxon>Embryophyta</taxon>
        <taxon>Tracheophyta</taxon>
        <taxon>Spermatophyta</taxon>
        <taxon>Magnoliopsida</taxon>
        <taxon>eudicotyledons</taxon>
        <taxon>Gunneridae</taxon>
        <taxon>Pentapetalae</taxon>
        <taxon>rosids</taxon>
        <taxon>malvids</taxon>
        <taxon>Sapindales</taxon>
        <taxon>Sapindaceae</taxon>
        <taxon>Hippocastanoideae</taxon>
        <taxon>Acereae</taxon>
        <taxon>Acer</taxon>
    </lineage>
</organism>
<reference evidence="8" key="1">
    <citation type="journal article" date="2019" name="Gigascience">
        <title>De novo genome assembly of the endangered Acer yangbiense, a plant species with extremely small populations endemic to Yunnan Province, China.</title>
        <authorList>
            <person name="Yang J."/>
            <person name="Wariss H.M."/>
            <person name="Tao L."/>
            <person name="Zhang R."/>
            <person name="Yun Q."/>
            <person name="Hollingsworth P."/>
            <person name="Dao Z."/>
            <person name="Luo G."/>
            <person name="Guo H."/>
            <person name="Ma Y."/>
            <person name="Sun W."/>
        </authorList>
    </citation>
    <scope>NUCLEOTIDE SEQUENCE [LARGE SCALE GENOMIC DNA]</scope>
    <source>
        <strain evidence="8">cv. Malutang</strain>
    </source>
</reference>
<keyword evidence="8" id="KW-1185">Reference proteome</keyword>
<dbReference type="PROSITE" id="PS51503">
    <property type="entry name" value="HIG1"/>
    <property type="match status" value="1"/>
</dbReference>